<evidence type="ECO:0000313" key="2">
    <source>
        <dbReference type="Proteomes" id="UP000886700"/>
    </source>
</evidence>
<organism evidence="2 3">
    <name type="scientific">Mesocricetus auratus</name>
    <name type="common">Golden hamster</name>
    <dbReference type="NCBI Taxonomy" id="10036"/>
    <lineage>
        <taxon>Eukaryota</taxon>
        <taxon>Metazoa</taxon>
        <taxon>Chordata</taxon>
        <taxon>Craniata</taxon>
        <taxon>Vertebrata</taxon>
        <taxon>Euteleostomi</taxon>
        <taxon>Mammalia</taxon>
        <taxon>Eutheria</taxon>
        <taxon>Euarchontoglires</taxon>
        <taxon>Glires</taxon>
        <taxon>Rodentia</taxon>
        <taxon>Myomorpha</taxon>
        <taxon>Muroidea</taxon>
        <taxon>Cricetidae</taxon>
        <taxon>Cricetinae</taxon>
        <taxon>Mesocricetus</taxon>
    </lineage>
</organism>
<evidence type="ECO:0000256" key="1">
    <source>
        <dbReference type="SAM" id="MobiDB-lite"/>
    </source>
</evidence>
<evidence type="ECO:0000313" key="3">
    <source>
        <dbReference type="RefSeq" id="XP_040596181.1"/>
    </source>
</evidence>
<dbReference type="RefSeq" id="XP_040596181.1">
    <property type="nucleotide sequence ID" value="XM_040740247.1"/>
</dbReference>
<sequence length="138" mass="15364">MAHDCAALRLEETGIEKCLCKRKKKARFLTFSPLFPPQPERRARPGSRDALYLRAEARLGPRKDGCRSGADGSRARALGPRHPRLLPPYHEARESPHPGLDLLRVAACDRLALLGIRHLCISCSCTTTVTEDVSRQIL</sequence>
<keyword evidence="2" id="KW-1185">Reference proteome</keyword>
<protein>
    <submittedName>
        <fullName evidence="3">Small integral membrane protein 27 isoform X1</fullName>
    </submittedName>
</protein>
<dbReference type="GeneID" id="121137617"/>
<name>A0ABM2X5U0_MESAU</name>
<feature type="region of interest" description="Disordered" evidence="1">
    <location>
        <begin position="61"/>
        <end position="96"/>
    </location>
</feature>
<reference evidence="3" key="1">
    <citation type="submission" date="2025-08" db="UniProtKB">
        <authorList>
            <consortium name="RefSeq"/>
        </authorList>
    </citation>
    <scope>IDENTIFICATION</scope>
    <source>
        <tissue evidence="3">Liver</tissue>
    </source>
</reference>
<dbReference type="Proteomes" id="UP000886700">
    <property type="component" value="Unplaced"/>
</dbReference>
<accession>A0ABM2X5U0</accession>
<proteinExistence type="predicted"/>
<gene>
    <name evidence="3" type="primary">Smim27</name>
</gene>